<proteinExistence type="predicted"/>
<dbReference type="KEGG" id="vg:14013044"/>
<accession>H6X4R3</accession>
<dbReference type="Proteomes" id="UP000007524">
    <property type="component" value="Segment"/>
</dbReference>
<name>H6X4R3_9CAUD</name>
<reference evidence="1 2" key="1">
    <citation type="journal article" date="2012" name="J. Virol.">
        <title>Genome of Klebsiella sp.-Infecting Bacteriophage vB_KleM_RaK2.</title>
        <authorList>
            <person name="Simoliunas E."/>
            <person name="Kaliniene L."/>
            <person name="Truncaite L."/>
            <person name="Klausa V."/>
            <person name="Zajanckauskaite A."/>
            <person name="Meskys R."/>
        </authorList>
    </citation>
    <scope>NUCLEOTIDE SEQUENCE [LARGE SCALE GENOMIC DNA]</scope>
</reference>
<dbReference type="GeneID" id="14013044"/>
<organism evidence="1 2">
    <name type="scientific">Klebsiella phage vB_KleM_RaK2</name>
    <dbReference type="NCBI Taxonomy" id="1147094"/>
    <lineage>
        <taxon>Viruses</taxon>
        <taxon>Duplodnaviria</taxon>
        <taxon>Heunggongvirae</taxon>
        <taxon>Uroviricota</taxon>
        <taxon>Caudoviricetes</taxon>
        <taxon>Alcyoneusvirus</taxon>
        <taxon>Alcyoneusvirus RaK2</taxon>
    </lineage>
</organism>
<evidence type="ECO:0000313" key="1">
    <source>
        <dbReference type="EMBL" id="AFA44729.1"/>
    </source>
</evidence>
<gene>
    <name evidence="1" type="ORF">RaK2_00456</name>
</gene>
<dbReference type="EMBL" id="JQ513383">
    <property type="protein sequence ID" value="AFA44729.1"/>
    <property type="molecule type" value="Genomic_DNA"/>
</dbReference>
<keyword evidence="2" id="KW-1185">Reference proteome</keyword>
<evidence type="ECO:0000313" key="2">
    <source>
        <dbReference type="Proteomes" id="UP000007524"/>
    </source>
</evidence>
<dbReference type="RefSeq" id="YP_007007611.1">
    <property type="nucleotide sequence ID" value="NC_019526.1"/>
</dbReference>
<protein>
    <submittedName>
        <fullName evidence="1">Uncharacterized protein</fullName>
    </submittedName>
</protein>
<sequence length="89" mass="10617">MNKQLLYCKVVYYLTNSVLNMNNTHFNYSLCIRSILDNIEDELNVLYTGKTFTKNNIRHKCNGIVITYGRIFALYGIRYTCYFHRAKFK</sequence>